<dbReference type="EMBL" id="ML975383">
    <property type="protein sequence ID" value="KAF1830817.1"/>
    <property type="molecule type" value="Genomic_DNA"/>
</dbReference>
<dbReference type="Pfam" id="PF24476">
    <property type="entry name" value="DUF7580"/>
    <property type="match status" value="1"/>
</dbReference>
<name>A0A6A5K7E2_9PLEO</name>
<dbReference type="GO" id="GO:0004672">
    <property type="term" value="F:protein kinase activity"/>
    <property type="evidence" value="ECO:0007669"/>
    <property type="project" value="InterPro"/>
</dbReference>
<proteinExistence type="predicted"/>
<evidence type="ECO:0000313" key="2">
    <source>
        <dbReference type="EMBL" id="KAF1830817.1"/>
    </source>
</evidence>
<gene>
    <name evidence="2" type="ORF">BDW02DRAFT_582587</name>
</gene>
<dbReference type="InterPro" id="IPR038305">
    <property type="entry name" value="HeLo_sf"/>
</dbReference>
<feature type="domain" description="Protein kinase" evidence="1">
    <location>
        <begin position="172"/>
        <end position="532"/>
    </location>
</feature>
<dbReference type="PROSITE" id="PS50011">
    <property type="entry name" value="PROTEIN_KINASE_DOM"/>
    <property type="match status" value="1"/>
</dbReference>
<keyword evidence="3" id="KW-1185">Reference proteome</keyword>
<dbReference type="InterPro" id="IPR000719">
    <property type="entry name" value="Prot_kinase_dom"/>
</dbReference>
<dbReference type="InterPro" id="IPR056002">
    <property type="entry name" value="DUF7580"/>
</dbReference>
<sequence length="532" mass="59831">MADIAIGAIGLGLTAADQAVSVLNFIRDFLVDATHYGDQLPTFRTRITSEIARLQLFSGYLKRATPNGGSQLSALHPVSQSAVLGLLQELEITFAAYTAYVNRHDIVALRQGYARSLEDGIERVGLESRRREVADVPSNLSQKLVWGFFAKKKIVALLKVLEDWNDRSMNLLLCELRFGSGDGGRVVPTASTEAVNATLSTASSFKTLLAERNQPVELTKLMDPAQKLEQPEPSSRVGILTTTLGGATKKRVFCEVKTFELRRRATEPSDEVKRGVQQLVRLLSHPKAREAGFQTLQCIALIRNSKNAYIFAFELPEDLFPDQKPPMTLLQILESRTIDRPSLDDRFAMARSLVKTVAQFHSVDWLHKSIRSENVLFGYRNGRLDYRRPLLVGFEFSRDEKDRSTMERDDRLDRNIYRHPDRQGEPEKRFNALHDIYSLGVVLLELGLWRVAVGFEQEYQSMEAEQIMHSLVEHSQDRLPHYMGEEYTGAVLACLSGSLVSAGGPGLTDAERLELNLALVSNVLEKIRWMDL</sequence>
<dbReference type="Proteomes" id="UP000800040">
    <property type="component" value="Unassembled WGS sequence"/>
</dbReference>
<dbReference type="GO" id="GO:0005524">
    <property type="term" value="F:ATP binding"/>
    <property type="evidence" value="ECO:0007669"/>
    <property type="project" value="InterPro"/>
</dbReference>
<accession>A0A6A5K7E2</accession>
<dbReference type="Gene3D" id="1.10.510.10">
    <property type="entry name" value="Transferase(Phosphotransferase) domain 1"/>
    <property type="match status" value="1"/>
</dbReference>
<dbReference type="Gene3D" id="1.20.120.1020">
    <property type="entry name" value="Prion-inhibition and propagation, HeLo domain"/>
    <property type="match status" value="1"/>
</dbReference>
<evidence type="ECO:0000259" key="1">
    <source>
        <dbReference type="PROSITE" id="PS50011"/>
    </source>
</evidence>
<dbReference type="PANTHER" id="PTHR37542">
    <property type="entry name" value="HELO DOMAIN-CONTAINING PROTEIN-RELATED"/>
    <property type="match status" value="1"/>
</dbReference>
<dbReference type="SUPFAM" id="SSF56112">
    <property type="entry name" value="Protein kinase-like (PK-like)"/>
    <property type="match status" value="1"/>
</dbReference>
<dbReference type="PANTHER" id="PTHR37542:SF3">
    <property type="entry name" value="PRION-INHIBITION AND PROPAGATION HELO DOMAIN-CONTAINING PROTEIN"/>
    <property type="match status" value="1"/>
</dbReference>
<dbReference type="AlphaFoldDB" id="A0A6A5K7E2"/>
<evidence type="ECO:0000313" key="3">
    <source>
        <dbReference type="Proteomes" id="UP000800040"/>
    </source>
</evidence>
<reference evidence="2" key="1">
    <citation type="submission" date="2020-01" db="EMBL/GenBank/DDBJ databases">
        <authorList>
            <consortium name="DOE Joint Genome Institute"/>
            <person name="Haridas S."/>
            <person name="Albert R."/>
            <person name="Binder M."/>
            <person name="Bloem J."/>
            <person name="Labutti K."/>
            <person name="Salamov A."/>
            <person name="Andreopoulos B."/>
            <person name="Baker S.E."/>
            <person name="Barry K."/>
            <person name="Bills G."/>
            <person name="Bluhm B.H."/>
            <person name="Cannon C."/>
            <person name="Castanera R."/>
            <person name="Culley D.E."/>
            <person name="Daum C."/>
            <person name="Ezra D."/>
            <person name="Gonzalez J.B."/>
            <person name="Henrissat B."/>
            <person name="Kuo A."/>
            <person name="Liang C."/>
            <person name="Lipzen A."/>
            <person name="Lutzoni F."/>
            <person name="Magnuson J."/>
            <person name="Mondo S."/>
            <person name="Nolan M."/>
            <person name="Ohm R."/>
            <person name="Pangilinan J."/>
            <person name="Park H.-J."/>
            <person name="Ramirez L."/>
            <person name="Alfaro M."/>
            <person name="Sun H."/>
            <person name="Tritt A."/>
            <person name="Yoshinaga Y."/>
            <person name="Zwiers L.-H."/>
            <person name="Turgeon B.G."/>
            <person name="Goodwin S.B."/>
            <person name="Spatafora J.W."/>
            <person name="Crous P.W."/>
            <person name="Grigoriev I.V."/>
        </authorList>
    </citation>
    <scope>NUCLEOTIDE SEQUENCE</scope>
    <source>
        <strain evidence="2">P77</strain>
    </source>
</reference>
<dbReference type="InterPro" id="IPR011009">
    <property type="entry name" value="Kinase-like_dom_sf"/>
</dbReference>
<protein>
    <recommendedName>
        <fullName evidence="1">Protein kinase domain-containing protein</fullName>
    </recommendedName>
</protein>
<dbReference type="OrthoDB" id="3684010at2759"/>
<organism evidence="2 3">
    <name type="scientific">Decorospora gaudefroyi</name>
    <dbReference type="NCBI Taxonomy" id="184978"/>
    <lineage>
        <taxon>Eukaryota</taxon>
        <taxon>Fungi</taxon>
        <taxon>Dikarya</taxon>
        <taxon>Ascomycota</taxon>
        <taxon>Pezizomycotina</taxon>
        <taxon>Dothideomycetes</taxon>
        <taxon>Pleosporomycetidae</taxon>
        <taxon>Pleosporales</taxon>
        <taxon>Pleosporineae</taxon>
        <taxon>Pleosporaceae</taxon>
        <taxon>Decorospora</taxon>
    </lineage>
</organism>